<proteinExistence type="predicted"/>
<name>A0A382QAS2_9ZZZZ</name>
<dbReference type="InterPro" id="IPR052522">
    <property type="entry name" value="ABC-2_transport_permease"/>
</dbReference>
<accession>A0A382QAS2</accession>
<reference evidence="1" key="1">
    <citation type="submission" date="2018-05" db="EMBL/GenBank/DDBJ databases">
        <authorList>
            <person name="Lanie J.A."/>
            <person name="Ng W.-L."/>
            <person name="Kazmierczak K.M."/>
            <person name="Andrzejewski T.M."/>
            <person name="Davidsen T.M."/>
            <person name="Wayne K.J."/>
            <person name="Tettelin H."/>
            <person name="Glass J.I."/>
            <person name="Rusch D."/>
            <person name="Podicherti R."/>
            <person name="Tsui H.-C.T."/>
            <person name="Winkler M.E."/>
        </authorList>
    </citation>
    <scope>NUCLEOTIDE SEQUENCE</scope>
</reference>
<dbReference type="GO" id="GO:0005886">
    <property type="term" value="C:plasma membrane"/>
    <property type="evidence" value="ECO:0007669"/>
    <property type="project" value="TreeGrafter"/>
</dbReference>
<feature type="non-terminal residue" evidence="1">
    <location>
        <position position="47"/>
    </location>
</feature>
<dbReference type="PANTHER" id="PTHR43332:SF2">
    <property type="entry name" value="INNER MEMBRANE TRANSPORT PERMEASE YADH"/>
    <property type="match status" value="1"/>
</dbReference>
<sequence length="47" mass="5254">MPPVITTTLYFVIFGNLIGQRIGKMDGFDYMEFIVPGLILMSVITNS</sequence>
<dbReference type="EMBL" id="UINC01113123">
    <property type="protein sequence ID" value="SVC82526.1"/>
    <property type="molecule type" value="Genomic_DNA"/>
</dbReference>
<protein>
    <recommendedName>
        <fullName evidence="2">ABC-2 type transporter domain-containing protein</fullName>
    </recommendedName>
</protein>
<dbReference type="PANTHER" id="PTHR43332">
    <property type="entry name" value="INNER MEMBRANE TRANSPORT PERMEASE YADH-RELATED"/>
    <property type="match status" value="1"/>
</dbReference>
<organism evidence="1">
    <name type="scientific">marine metagenome</name>
    <dbReference type="NCBI Taxonomy" id="408172"/>
    <lineage>
        <taxon>unclassified sequences</taxon>
        <taxon>metagenomes</taxon>
        <taxon>ecological metagenomes</taxon>
    </lineage>
</organism>
<dbReference type="AlphaFoldDB" id="A0A382QAS2"/>
<evidence type="ECO:0008006" key="2">
    <source>
        <dbReference type="Google" id="ProtNLM"/>
    </source>
</evidence>
<evidence type="ECO:0000313" key="1">
    <source>
        <dbReference type="EMBL" id="SVC82526.1"/>
    </source>
</evidence>
<gene>
    <name evidence="1" type="ORF">METZ01_LOCUS335380</name>
</gene>